<dbReference type="InterPro" id="IPR051797">
    <property type="entry name" value="TrmB-like"/>
</dbReference>
<dbReference type="Proteomes" id="UP000184465">
    <property type="component" value="Unassembled WGS sequence"/>
</dbReference>
<dbReference type="Pfam" id="PF01978">
    <property type="entry name" value="TrmB"/>
    <property type="match status" value="1"/>
</dbReference>
<dbReference type="EMBL" id="FRAG01000012">
    <property type="protein sequence ID" value="SHJ86466.1"/>
    <property type="molecule type" value="Genomic_DNA"/>
</dbReference>
<dbReference type="STRING" id="1121301.SAMN02745912_01399"/>
<dbReference type="SUPFAM" id="SSF46785">
    <property type="entry name" value="Winged helix' DNA-binding domain"/>
    <property type="match status" value="1"/>
</dbReference>
<dbReference type="AlphaFoldDB" id="A0A1M6MST5"/>
<dbReference type="OrthoDB" id="1493540at2"/>
<proteinExistence type="predicted"/>
<dbReference type="Gene3D" id="1.10.10.10">
    <property type="entry name" value="Winged helix-like DNA-binding domain superfamily/Winged helix DNA-binding domain"/>
    <property type="match status" value="1"/>
</dbReference>
<evidence type="ECO:0000313" key="3">
    <source>
        <dbReference type="Proteomes" id="UP000184465"/>
    </source>
</evidence>
<dbReference type="CDD" id="cd09124">
    <property type="entry name" value="PLDc_like_TrmB_middle"/>
    <property type="match status" value="1"/>
</dbReference>
<dbReference type="InterPro" id="IPR036388">
    <property type="entry name" value="WH-like_DNA-bd_sf"/>
</dbReference>
<dbReference type="InterPro" id="IPR036390">
    <property type="entry name" value="WH_DNA-bd_sf"/>
</dbReference>
<dbReference type="PANTHER" id="PTHR34293">
    <property type="entry name" value="HTH-TYPE TRANSCRIPTIONAL REGULATOR TRMBL2"/>
    <property type="match status" value="1"/>
</dbReference>
<dbReference type="PANTHER" id="PTHR34293:SF1">
    <property type="entry name" value="HTH-TYPE TRANSCRIPTIONAL REGULATOR TRMBL2"/>
    <property type="match status" value="1"/>
</dbReference>
<dbReference type="InterPro" id="IPR002831">
    <property type="entry name" value="Tscrpt_reg_TrmB_N"/>
</dbReference>
<accession>A0A1M6MST5</accession>
<keyword evidence="3" id="KW-1185">Reference proteome</keyword>
<evidence type="ECO:0000313" key="2">
    <source>
        <dbReference type="EMBL" id="SHJ86466.1"/>
    </source>
</evidence>
<feature type="domain" description="Transcription regulator TrmB N-terminal" evidence="1">
    <location>
        <begin position="12"/>
        <end position="76"/>
    </location>
</feature>
<protein>
    <submittedName>
        <fullName evidence="2">Sugar-specific transcriptional regulator TrmB</fullName>
    </submittedName>
</protein>
<gene>
    <name evidence="2" type="ORF">SAMN02745912_01399</name>
</gene>
<evidence type="ECO:0000259" key="1">
    <source>
        <dbReference type="Pfam" id="PF01978"/>
    </source>
</evidence>
<name>A0A1M6MST5_PARC5</name>
<dbReference type="RefSeq" id="WP_073148326.1">
    <property type="nucleotide sequence ID" value="NZ_FRAG01000012.1"/>
</dbReference>
<sequence>MDDEKIIEKMMEIGLNKYEAKAYLSLLKRPDITAYELAKLCGVPQAKIYETMSKLLEKNLVNIISDNPVKYVALEFDSFLDTYKKNVNKTVRYLKNNLKEVESSNKVSYLLHLEGIENINNKIRNVLSKAKKFVYLEVWNKDYEFFKKDLKLLEERGVELVTVLYGEVEEKIGEIYYHEMDDMEQNVLKHGRWLTLVCDGKESLFAIFNLNKTQAIWTENEAFMLMAESFVVHDIYLAEIYKEYRKELNERFGPNLKKIREKMWIGHI</sequence>
<organism evidence="2 3">
    <name type="scientific">Paramaledivibacter caminithermalis (strain DSM 15212 / CIP 107654 / DViRD3)</name>
    <name type="common">Clostridium caminithermale</name>
    <dbReference type="NCBI Taxonomy" id="1121301"/>
    <lineage>
        <taxon>Bacteria</taxon>
        <taxon>Bacillati</taxon>
        <taxon>Bacillota</taxon>
        <taxon>Clostridia</taxon>
        <taxon>Peptostreptococcales</taxon>
        <taxon>Caminicellaceae</taxon>
        <taxon>Paramaledivibacter</taxon>
    </lineage>
</organism>
<reference evidence="2 3" key="1">
    <citation type="submission" date="2016-11" db="EMBL/GenBank/DDBJ databases">
        <authorList>
            <person name="Jaros S."/>
            <person name="Januszkiewicz K."/>
            <person name="Wedrychowicz H."/>
        </authorList>
    </citation>
    <scope>NUCLEOTIDE SEQUENCE [LARGE SCALE GENOMIC DNA]</scope>
    <source>
        <strain evidence="2 3">DSM 15212</strain>
    </source>
</reference>